<reference evidence="3 4" key="1">
    <citation type="submission" date="2019-01" db="EMBL/GenBank/DDBJ databases">
        <title>Vagococcus silagei sp. nov. isolated from brewer's grain.</title>
        <authorList>
            <person name="Guu J.-R."/>
        </authorList>
    </citation>
    <scope>NUCLEOTIDE SEQUENCE [LARGE SCALE GENOMIC DNA]</scope>
    <source>
        <strain evidence="3 4">2B-2</strain>
    </source>
</reference>
<dbReference type="Gene3D" id="3.20.20.190">
    <property type="entry name" value="Phosphatidylinositol (PI) phosphodiesterase"/>
    <property type="match status" value="1"/>
</dbReference>
<dbReference type="Proteomes" id="UP000310506">
    <property type="component" value="Unassembled WGS sequence"/>
</dbReference>
<dbReference type="GO" id="GO:0008081">
    <property type="term" value="F:phosphoric diester hydrolase activity"/>
    <property type="evidence" value="ECO:0007669"/>
    <property type="project" value="InterPro"/>
</dbReference>
<evidence type="ECO:0000313" key="4">
    <source>
        <dbReference type="Proteomes" id="UP000310506"/>
    </source>
</evidence>
<sequence>MKIMKENWRLIRAFTRDARRYVRDVFLMHLLIAIVFIPALMGFAKFLLNMGGINYMSYDNMGEIFLHHPFVATGLIATLLMLLLTVFFEFAFLLQSVYYVQMEQPASVRQLIVGTLRSLKKIDKSSIFFFLFYFFLVIPLSGIKFNSELLGKFKIPVFILDVVFAHRFIIVSAVILVYIFLAYLSIRWVYVLPEMILNQRSVKEAVKYSMVETKRHFWKIFFKIIGVIGFFLLLTSFLYFICFGAQALIEEVKPEIALPSAVIILTFLQLIWLFNGLFSTIGLFYIIVDDMNQQGFLNDEFNHEIKPKKKGFIHFIKASIVLVGIVVVFVLTSMGNYVILNDPFDDQVLSLSHRGVDNENHVQNSLEALEMTNKDEKPDYVEMDVQETKDHDFVVYHDFNLRPLTGVNKKPYELNLDELTKLTVHENGMEAKIVSFDAYLAKANELNQKLLIEIKTTKNDSPEFMKRFTERYRESILKNGHIIQSLTYDTVEELKQLEPKFYVGYILPFSFVGPPSGAMDFYALEYTTLGQGFVDSAHSIGKEVYAWTPNDETVMTRMMFNEVDGIITDQMEVLNDVMESGKEMTYSDKLIFFMIGMG</sequence>
<keyword evidence="4" id="KW-1185">Reference proteome</keyword>
<keyword evidence="1" id="KW-0812">Transmembrane</keyword>
<accession>A0A4S3B8E8</accession>
<comment type="caution">
    <text evidence="3">The sequence shown here is derived from an EMBL/GenBank/DDBJ whole genome shotgun (WGS) entry which is preliminary data.</text>
</comment>
<dbReference type="Pfam" id="PF10110">
    <property type="entry name" value="GPDPase_memb"/>
    <property type="match status" value="1"/>
</dbReference>
<keyword evidence="1" id="KW-0472">Membrane</keyword>
<feature type="transmembrane region" description="Helical" evidence="1">
    <location>
        <begin position="220"/>
        <end position="249"/>
    </location>
</feature>
<dbReference type="PROSITE" id="PS51704">
    <property type="entry name" value="GP_PDE"/>
    <property type="match status" value="1"/>
</dbReference>
<dbReference type="AlphaFoldDB" id="A0A4S3B8E8"/>
<name>A0A4S3B8E8_9ENTE</name>
<feature type="transmembrane region" description="Helical" evidence="1">
    <location>
        <begin position="68"/>
        <end position="94"/>
    </location>
</feature>
<protein>
    <submittedName>
        <fullName evidence="3">Glycerophosphodiester phosphodiesterase</fullName>
    </submittedName>
</protein>
<organism evidence="3 4">
    <name type="scientific">Vagococcus silagei</name>
    <dbReference type="NCBI Taxonomy" id="2508885"/>
    <lineage>
        <taxon>Bacteria</taxon>
        <taxon>Bacillati</taxon>
        <taxon>Bacillota</taxon>
        <taxon>Bacilli</taxon>
        <taxon>Lactobacillales</taxon>
        <taxon>Enterococcaceae</taxon>
        <taxon>Vagococcus</taxon>
    </lineage>
</organism>
<feature type="transmembrane region" description="Helical" evidence="1">
    <location>
        <begin position="261"/>
        <end position="288"/>
    </location>
</feature>
<dbReference type="InterPro" id="IPR030395">
    <property type="entry name" value="GP_PDE_dom"/>
</dbReference>
<dbReference type="SUPFAM" id="SSF51695">
    <property type="entry name" value="PLC-like phosphodiesterases"/>
    <property type="match status" value="1"/>
</dbReference>
<dbReference type="GO" id="GO:0006629">
    <property type="term" value="P:lipid metabolic process"/>
    <property type="evidence" value="ECO:0007669"/>
    <property type="project" value="InterPro"/>
</dbReference>
<dbReference type="PANTHER" id="PTHR46211:SF8">
    <property type="entry name" value="PHOSPHODIESTERASE"/>
    <property type="match status" value="1"/>
</dbReference>
<dbReference type="CDD" id="cd08579">
    <property type="entry name" value="GDPD_memb_like"/>
    <property type="match status" value="1"/>
</dbReference>
<dbReference type="RefSeq" id="WP_136135699.1">
    <property type="nucleotide sequence ID" value="NZ_SDGV01000001.1"/>
</dbReference>
<dbReference type="PANTHER" id="PTHR46211">
    <property type="entry name" value="GLYCEROPHOSPHORYL DIESTER PHOSPHODIESTERASE"/>
    <property type="match status" value="1"/>
</dbReference>
<proteinExistence type="predicted"/>
<evidence type="ECO:0000259" key="2">
    <source>
        <dbReference type="PROSITE" id="PS51704"/>
    </source>
</evidence>
<feature type="transmembrane region" description="Helical" evidence="1">
    <location>
        <begin position="21"/>
        <end position="48"/>
    </location>
</feature>
<gene>
    <name evidence="3" type="ORF">ESZ54_00420</name>
</gene>
<feature type="transmembrane region" description="Helical" evidence="1">
    <location>
        <begin position="315"/>
        <end position="340"/>
    </location>
</feature>
<dbReference type="EMBL" id="SDGV01000001">
    <property type="protein sequence ID" value="THB62313.1"/>
    <property type="molecule type" value="Genomic_DNA"/>
</dbReference>
<evidence type="ECO:0000313" key="3">
    <source>
        <dbReference type="EMBL" id="THB62313.1"/>
    </source>
</evidence>
<feature type="transmembrane region" description="Helical" evidence="1">
    <location>
        <begin position="165"/>
        <end position="190"/>
    </location>
</feature>
<dbReference type="InterPro" id="IPR018476">
    <property type="entry name" value="GlyceroP-diester-Pdiesterase_M"/>
</dbReference>
<dbReference type="OrthoDB" id="384721at2"/>
<keyword evidence="1" id="KW-1133">Transmembrane helix</keyword>
<dbReference type="InterPro" id="IPR017946">
    <property type="entry name" value="PLC-like_Pdiesterase_TIM-brl"/>
</dbReference>
<feature type="transmembrane region" description="Helical" evidence="1">
    <location>
        <begin position="127"/>
        <end position="145"/>
    </location>
</feature>
<evidence type="ECO:0000256" key="1">
    <source>
        <dbReference type="SAM" id="Phobius"/>
    </source>
</evidence>
<feature type="domain" description="GP-PDE" evidence="2">
    <location>
        <begin position="348"/>
        <end position="578"/>
    </location>
</feature>
<dbReference type="Pfam" id="PF03009">
    <property type="entry name" value="GDPD"/>
    <property type="match status" value="1"/>
</dbReference>